<proteinExistence type="predicted"/>
<protein>
    <submittedName>
        <fullName evidence="1">Glycosyltransferase</fullName>
    </submittedName>
</protein>
<dbReference type="RefSeq" id="WP_211852331.1">
    <property type="nucleotide sequence ID" value="NZ_JAAGBB010000010.1"/>
</dbReference>
<dbReference type="InterPro" id="IPR029044">
    <property type="entry name" value="Nucleotide-diphossugar_trans"/>
</dbReference>
<dbReference type="EMBL" id="JAAGBB010000010">
    <property type="protein sequence ID" value="MBR0664662.1"/>
    <property type="molecule type" value="Genomic_DNA"/>
</dbReference>
<name>A0ABS5EWJ2_9PROT</name>
<dbReference type="SUPFAM" id="SSF53448">
    <property type="entry name" value="Nucleotide-diphospho-sugar transferases"/>
    <property type="match status" value="1"/>
</dbReference>
<dbReference type="NCBIfam" id="TIGR04282">
    <property type="entry name" value="glyco_like_cofC"/>
    <property type="match status" value="1"/>
</dbReference>
<dbReference type="Pfam" id="PF09837">
    <property type="entry name" value="DUF2064"/>
    <property type="match status" value="1"/>
</dbReference>
<evidence type="ECO:0000313" key="2">
    <source>
        <dbReference type="Proteomes" id="UP001196870"/>
    </source>
</evidence>
<keyword evidence="2" id="KW-1185">Reference proteome</keyword>
<evidence type="ECO:0000313" key="1">
    <source>
        <dbReference type="EMBL" id="MBR0664662.1"/>
    </source>
</evidence>
<dbReference type="Proteomes" id="UP001196870">
    <property type="component" value="Unassembled WGS sequence"/>
</dbReference>
<accession>A0ABS5EWJ2</accession>
<dbReference type="PANTHER" id="PTHR36529:SF1">
    <property type="entry name" value="GLYCOSYLTRANSFERASE"/>
    <property type="match status" value="1"/>
</dbReference>
<dbReference type="InterPro" id="IPR018641">
    <property type="entry name" value="Trfase_1_rSAM/seldom-assoc"/>
</dbReference>
<dbReference type="PANTHER" id="PTHR36529">
    <property type="entry name" value="SLL1095 PROTEIN"/>
    <property type="match status" value="1"/>
</dbReference>
<dbReference type="Gene3D" id="3.90.550.10">
    <property type="entry name" value="Spore Coat Polysaccharide Biosynthesis Protein SpsA, Chain A"/>
    <property type="match status" value="1"/>
</dbReference>
<reference evidence="2" key="1">
    <citation type="journal article" date="2021" name="Syst. Appl. Microbiol.">
        <title>Roseomonas hellenica sp. nov., isolated from roots of wild-growing Alkanna tinctoria.</title>
        <authorList>
            <person name="Rat A."/>
            <person name="Naranjo H.D."/>
            <person name="Lebbe L."/>
            <person name="Cnockaert M."/>
            <person name="Krigas N."/>
            <person name="Grigoriadou K."/>
            <person name="Maloupa E."/>
            <person name="Willems A."/>
        </authorList>
    </citation>
    <scope>NUCLEOTIDE SEQUENCE [LARGE SCALE GENOMIC DNA]</scope>
    <source>
        <strain evidence="2">LMG 31523</strain>
    </source>
</reference>
<sequence>MRDEASVAVAIICKTPAPGFSKTRLSPPLRPEECAQISACFIHDLAATIDRLAARGIAGVALYTPPGSEPGLKSLLPGGFWLLQQGEGDLGARLHLGMVDLLAEGHVGAIIVNSDSPTLPSAILEIAAAALRGGASMVISPAVDGGYTLIGLLRPQPRLFADMPWSTSAVFALTLERAREIGLTPVVLPTWYDVDDASSYALLEAELDGQRPEFADATAPAQDAPWTRAFVARRRAEPAVA</sequence>
<organism evidence="1 2">
    <name type="scientific">Plastoroseomonas hellenica</name>
    <dbReference type="NCBI Taxonomy" id="2687306"/>
    <lineage>
        <taxon>Bacteria</taxon>
        <taxon>Pseudomonadati</taxon>
        <taxon>Pseudomonadota</taxon>
        <taxon>Alphaproteobacteria</taxon>
        <taxon>Acetobacterales</taxon>
        <taxon>Acetobacteraceae</taxon>
        <taxon>Plastoroseomonas</taxon>
    </lineage>
</organism>
<comment type="caution">
    <text evidence="1">The sequence shown here is derived from an EMBL/GenBank/DDBJ whole genome shotgun (WGS) entry which is preliminary data.</text>
</comment>
<gene>
    <name evidence="1" type="ORF">GXW71_09890</name>
</gene>